<feature type="signal peptide" evidence="3">
    <location>
        <begin position="1"/>
        <end position="27"/>
    </location>
</feature>
<dbReference type="EMBL" id="CP002546">
    <property type="protein sequence ID" value="ADY60805.1"/>
    <property type="molecule type" value="Genomic_DNA"/>
</dbReference>
<evidence type="ECO:0000256" key="3">
    <source>
        <dbReference type="SAM" id="SignalP"/>
    </source>
</evidence>
<keyword evidence="6" id="KW-1185">Reference proteome</keyword>
<keyword evidence="3" id="KW-0732">Signal</keyword>
<proteinExistence type="inferred from homology"/>
<dbReference type="eggNOG" id="COG3119">
    <property type="taxonomic scope" value="Bacteria"/>
</dbReference>
<dbReference type="GO" id="GO:0004065">
    <property type="term" value="F:arylsulfatase activity"/>
    <property type="evidence" value="ECO:0007669"/>
    <property type="project" value="TreeGrafter"/>
</dbReference>
<dbReference type="InterPro" id="IPR017850">
    <property type="entry name" value="Alkaline_phosphatase_core_sf"/>
</dbReference>
<evidence type="ECO:0000259" key="4">
    <source>
        <dbReference type="Pfam" id="PF00884"/>
    </source>
</evidence>
<sequence>MLTPFRCLGLLLVVLTVASFSSEPASADDRPNILWILVDDMSADFSCYGETLIETPAVDALAETGVKFERAYATAPVCSAFRSALITGMYQTSMGGHHHRSGRGEHRIQLPENVRPVPELFQEAGYWTCNGSGLQGYDFKGLKTPNPRPGKTDYNFDWDKKMYDSDDWAGRAEGQPFFMQAQLNGGKLRGDSEASYEKLEARVRKELGSVTNPADVELPPYYPRDPVMLRDWATYLDTVRLTDLHVGRIIERLKQEQLLENTLIIFFTDHGISHARGKQFLYDEGTHIPLVVSGPGISENVVRNDLVEHIDVTALSLAAAGIPIPDWMQGDDIFAADYKPKEYIFAARDRCGEAVDRIRSVRSDRYLYVRNFFPQRPHLQPSQYKDAKRIVERLRELHAGDELSPLAEELLFSSTRPEEELYLYQQDPWQTDNLADAPAHREELERLRARLDRWIDETGDMGTESDEIYSLEMSDELNSMNKKSERYKTFRKNVELYKRWAAEEK</sequence>
<reference evidence="6" key="1">
    <citation type="submission" date="2011-02" db="EMBL/GenBank/DDBJ databases">
        <title>The complete genome of Planctomyces brasiliensis DSM 5305.</title>
        <authorList>
            <person name="Lucas S."/>
            <person name="Copeland A."/>
            <person name="Lapidus A."/>
            <person name="Bruce D."/>
            <person name="Goodwin L."/>
            <person name="Pitluck S."/>
            <person name="Kyrpides N."/>
            <person name="Mavromatis K."/>
            <person name="Pagani I."/>
            <person name="Ivanova N."/>
            <person name="Ovchinnikova G."/>
            <person name="Lu M."/>
            <person name="Detter J.C."/>
            <person name="Han C."/>
            <person name="Land M."/>
            <person name="Hauser L."/>
            <person name="Markowitz V."/>
            <person name="Cheng J.-F."/>
            <person name="Hugenholtz P."/>
            <person name="Woyke T."/>
            <person name="Wu D."/>
            <person name="Tindall B."/>
            <person name="Pomrenke H.G."/>
            <person name="Brambilla E."/>
            <person name="Klenk H.-P."/>
            <person name="Eisen J.A."/>
        </authorList>
    </citation>
    <scope>NUCLEOTIDE SEQUENCE [LARGE SCALE GENOMIC DNA]</scope>
    <source>
        <strain evidence="6">ATCC 49424 / DSM 5305 / JCM 21570 / NBRC 103401 / IFAM 1448</strain>
    </source>
</reference>
<dbReference type="Pfam" id="PF00884">
    <property type="entry name" value="Sulfatase"/>
    <property type="match status" value="1"/>
</dbReference>
<dbReference type="KEGG" id="pbs:Plabr_3208"/>
<feature type="domain" description="Sulfatase N-terminal" evidence="4">
    <location>
        <begin position="31"/>
        <end position="322"/>
    </location>
</feature>
<dbReference type="OrthoDB" id="9763613at2"/>
<evidence type="ECO:0000256" key="2">
    <source>
        <dbReference type="ARBA" id="ARBA00022801"/>
    </source>
</evidence>
<comment type="similarity">
    <text evidence="1">Belongs to the sulfatase family.</text>
</comment>
<accession>F0SJJ3</accession>
<dbReference type="InterPro" id="IPR050738">
    <property type="entry name" value="Sulfatase"/>
</dbReference>
<gene>
    <name evidence="5" type="ordered locus">Plabr_3208</name>
</gene>
<dbReference type="PANTHER" id="PTHR42693:SF53">
    <property type="entry name" value="ENDO-4-O-SULFATASE"/>
    <property type="match status" value="1"/>
</dbReference>
<organism evidence="5 6">
    <name type="scientific">Rubinisphaera brasiliensis (strain ATCC 49424 / DSM 5305 / JCM 21570 / IAM 15109 / NBRC 103401 / IFAM 1448)</name>
    <name type="common">Planctomyces brasiliensis</name>
    <dbReference type="NCBI Taxonomy" id="756272"/>
    <lineage>
        <taxon>Bacteria</taxon>
        <taxon>Pseudomonadati</taxon>
        <taxon>Planctomycetota</taxon>
        <taxon>Planctomycetia</taxon>
        <taxon>Planctomycetales</taxon>
        <taxon>Planctomycetaceae</taxon>
        <taxon>Rubinisphaera</taxon>
    </lineage>
</organism>
<name>F0SJJ3_RUBBR</name>
<dbReference type="HOGENOM" id="CLU_006332_7_3_0"/>
<evidence type="ECO:0000313" key="5">
    <source>
        <dbReference type="EMBL" id="ADY60805.1"/>
    </source>
</evidence>
<evidence type="ECO:0000256" key="1">
    <source>
        <dbReference type="ARBA" id="ARBA00008779"/>
    </source>
</evidence>
<feature type="chain" id="PRO_5003260452" evidence="3">
    <location>
        <begin position="28"/>
        <end position="505"/>
    </location>
</feature>
<dbReference type="STRING" id="756272.Plabr_3208"/>
<dbReference type="Gene3D" id="3.40.720.10">
    <property type="entry name" value="Alkaline Phosphatase, subunit A"/>
    <property type="match status" value="1"/>
</dbReference>
<keyword evidence="2" id="KW-0378">Hydrolase</keyword>
<dbReference type="RefSeq" id="WP_013629526.1">
    <property type="nucleotide sequence ID" value="NC_015174.1"/>
</dbReference>
<dbReference type="SUPFAM" id="SSF53649">
    <property type="entry name" value="Alkaline phosphatase-like"/>
    <property type="match status" value="1"/>
</dbReference>
<evidence type="ECO:0000313" key="6">
    <source>
        <dbReference type="Proteomes" id="UP000006860"/>
    </source>
</evidence>
<protein>
    <submittedName>
        <fullName evidence="5">Sulfatase</fullName>
    </submittedName>
</protein>
<dbReference type="InterPro" id="IPR000917">
    <property type="entry name" value="Sulfatase_N"/>
</dbReference>
<dbReference type="Proteomes" id="UP000006860">
    <property type="component" value="Chromosome"/>
</dbReference>
<dbReference type="CDD" id="cd16027">
    <property type="entry name" value="SGSH"/>
    <property type="match status" value="1"/>
</dbReference>
<dbReference type="PANTHER" id="PTHR42693">
    <property type="entry name" value="ARYLSULFATASE FAMILY MEMBER"/>
    <property type="match status" value="1"/>
</dbReference>
<dbReference type="AlphaFoldDB" id="F0SJJ3"/>